<evidence type="ECO:0000256" key="4">
    <source>
        <dbReference type="ARBA" id="ARBA00022692"/>
    </source>
</evidence>
<comment type="caution">
    <text evidence="10">Lacks conserved residue(s) required for the propagation of feature annotation.</text>
</comment>
<dbReference type="GO" id="GO:0004984">
    <property type="term" value="F:olfactory receptor activity"/>
    <property type="evidence" value="ECO:0007669"/>
    <property type="project" value="InterPro"/>
</dbReference>
<evidence type="ECO:0000256" key="8">
    <source>
        <dbReference type="ARBA" id="ARBA00023170"/>
    </source>
</evidence>
<dbReference type="Proteomes" id="UP000092462">
    <property type="component" value="Unassembled WGS sequence"/>
</dbReference>
<accession>A0A3F2ZEH6</accession>
<keyword evidence="4 10" id="KW-0812">Transmembrane</keyword>
<evidence type="ECO:0000256" key="2">
    <source>
        <dbReference type="ARBA" id="ARBA00022475"/>
    </source>
</evidence>
<dbReference type="Pfam" id="PF02949">
    <property type="entry name" value="7tm_6"/>
    <property type="match status" value="1"/>
</dbReference>
<feature type="transmembrane region" description="Helical" evidence="10">
    <location>
        <begin position="129"/>
        <end position="151"/>
    </location>
</feature>
<comment type="subcellular location">
    <subcellularLocation>
        <location evidence="1 10">Cell membrane</location>
        <topology evidence="1 10">Multi-pass membrane protein</topology>
    </subcellularLocation>
</comment>
<dbReference type="PANTHER" id="PTHR21137">
    <property type="entry name" value="ODORANT RECEPTOR"/>
    <property type="match status" value="1"/>
</dbReference>
<keyword evidence="8 10" id="KW-0675">Receptor</keyword>
<keyword evidence="9 10" id="KW-0807">Transducer</keyword>
<keyword evidence="6 10" id="KW-1133">Transmembrane helix</keyword>
<keyword evidence="12" id="KW-1185">Reference proteome</keyword>
<proteinExistence type="inferred from homology"/>
<evidence type="ECO:0000256" key="10">
    <source>
        <dbReference type="RuleBase" id="RU351113"/>
    </source>
</evidence>
<comment type="similarity">
    <text evidence="10">Belongs to the insect chemoreceptor superfamily. Heteromeric odorant receptor channel (TC 1.A.69) family.</text>
</comment>
<feature type="transmembrane region" description="Helical" evidence="10">
    <location>
        <begin position="284"/>
        <end position="305"/>
    </location>
</feature>
<evidence type="ECO:0000313" key="11">
    <source>
        <dbReference type="EnsemblMetazoa" id="PPAI013235-PA"/>
    </source>
</evidence>
<keyword evidence="5 10" id="KW-0552">Olfaction</keyword>
<name>A0A3F2ZEH6_PHLPP</name>
<dbReference type="EnsemblMetazoa" id="PPAI013235-RA">
    <property type="protein sequence ID" value="PPAI013235-PA"/>
    <property type="gene ID" value="PPAI013235"/>
</dbReference>
<keyword evidence="2" id="KW-1003">Cell membrane</keyword>
<dbReference type="GO" id="GO:0007165">
    <property type="term" value="P:signal transduction"/>
    <property type="evidence" value="ECO:0007669"/>
    <property type="project" value="UniProtKB-KW"/>
</dbReference>
<reference evidence="11" key="1">
    <citation type="submission" date="2022-08" db="UniProtKB">
        <authorList>
            <consortium name="EnsemblMetazoa"/>
        </authorList>
    </citation>
    <scope>IDENTIFICATION</scope>
    <source>
        <strain evidence="11">Israel</strain>
    </source>
</reference>
<dbReference type="VEuPathDB" id="VectorBase:PPAPM1_007398"/>
<sequence length="383" mass="44154">MSVQQNMEIFNKIKPKIGLAITMATFYVTTEPLWQRVIIKASFISTALCPFCSILHIAKTFEGQFTGNLAMELMFFFACTQILSKSVLMRYHRKKLLELLNKVQSLHENLENEKLNSIAKNNLKTFSSIWVTCFKLLKAILNTMVFTFSITNAVKGKSGIFVPLPLIPTDFAYYTQIMLFVQFIFSSLAVMLAFYIDLCIAFFGFEIMAASDILYDYISTEKDLIQEDKDFLKNVTIRFCLVVNDIKTFNEIISISNFVQFVSSAFLIFAIFFFIRLYPRDPVGYILILALLVQLFLPCVFGEFIKTKMEKLSTIFYLTNWYDLSVKDQKSFLIIQGIFQRVYGIKAVGMYDVNIYTFITIVKMAASWCAFMFTLETTIEKAV</sequence>
<evidence type="ECO:0000256" key="5">
    <source>
        <dbReference type="ARBA" id="ARBA00022725"/>
    </source>
</evidence>
<evidence type="ECO:0000256" key="6">
    <source>
        <dbReference type="ARBA" id="ARBA00022989"/>
    </source>
</evidence>
<keyword evidence="7 10" id="KW-0472">Membrane</keyword>
<dbReference type="AlphaFoldDB" id="A0A3F2ZEH6"/>
<dbReference type="InterPro" id="IPR004117">
    <property type="entry name" value="7tm6_olfct_rcpt"/>
</dbReference>
<keyword evidence="3 10" id="KW-0716">Sensory transduction</keyword>
<dbReference type="EMBL" id="AJVK01059599">
    <property type="status" value="NOT_ANNOTATED_CDS"/>
    <property type="molecule type" value="Genomic_DNA"/>
</dbReference>
<dbReference type="GO" id="GO:0005549">
    <property type="term" value="F:odorant binding"/>
    <property type="evidence" value="ECO:0007669"/>
    <property type="project" value="InterPro"/>
</dbReference>
<organism evidence="11 12">
    <name type="scientific">Phlebotomus papatasi</name>
    <name type="common">Sandfly</name>
    <dbReference type="NCBI Taxonomy" id="29031"/>
    <lineage>
        <taxon>Eukaryota</taxon>
        <taxon>Metazoa</taxon>
        <taxon>Ecdysozoa</taxon>
        <taxon>Arthropoda</taxon>
        <taxon>Hexapoda</taxon>
        <taxon>Insecta</taxon>
        <taxon>Pterygota</taxon>
        <taxon>Neoptera</taxon>
        <taxon>Endopterygota</taxon>
        <taxon>Diptera</taxon>
        <taxon>Nematocera</taxon>
        <taxon>Psychodoidea</taxon>
        <taxon>Psychodidae</taxon>
        <taxon>Phlebotomus</taxon>
        <taxon>Phlebotomus</taxon>
    </lineage>
</organism>
<protein>
    <recommendedName>
        <fullName evidence="10">Odorant receptor</fullName>
    </recommendedName>
</protein>
<evidence type="ECO:0000256" key="9">
    <source>
        <dbReference type="ARBA" id="ARBA00023224"/>
    </source>
</evidence>
<evidence type="ECO:0000256" key="3">
    <source>
        <dbReference type="ARBA" id="ARBA00022606"/>
    </source>
</evidence>
<evidence type="ECO:0000256" key="7">
    <source>
        <dbReference type="ARBA" id="ARBA00023136"/>
    </source>
</evidence>
<feature type="transmembrane region" description="Helical" evidence="10">
    <location>
        <begin position="258"/>
        <end position="278"/>
    </location>
</feature>
<dbReference type="GO" id="GO:0005886">
    <property type="term" value="C:plasma membrane"/>
    <property type="evidence" value="ECO:0007669"/>
    <property type="project" value="UniProtKB-SubCell"/>
</dbReference>
<dbReference type="PANTHER" id="PTHR21137:SF35">
    <property type="entry name" value="ODORANT RECEPTOR 19A-RELATED"/>
    <property type="match status" value="1"/>
</dbReference>
<evidence type="ECO:0000313" key="12">
    <source>
        <dbReference type="Proteomes" id="UP000092462"/>
    </source>
</evidence>
<evidence type="ECO:0000256" key="1">
    <source>
        <dbReference type="ARBA" id="ARBA00004651"/>
    </source>
</evidence>
<dbReference type="VEuPathDB" id="VectorBase:PPAI013235"/>
<feature type="transmembrane region" description="Helical" evidence="10">
    <location>
        <begin position="171"/>
        <end position="196"/>
    </location>
</feature>